<comment type="caution">
    <text evidence="5">The sequence shown here is derived from an EMBL/GenBank/DDBJ whole genome shotgun (WGS) entry which is preliminary data.</text>
</comment>
<evidence type="ECO:0000313" key="6">
    <source>
        <dbReference type="EMBL" id="HGL17671.1"/>
    </source>
</evidence>
<feature type="domain" description="AMP-dependent synthetase/ligase" evidence="4">
    <location>
        <begin position="18"/>
        <end position="413"/>
    </location>
</feature>
<dbReference type="InterPro" id="IPR042099">
    <property type="entry name" value="ANL_N_sf"/>
</dbReference>
<dbReference type="GO" id="GO:0005524">
    <property type="term" value="F:ATP binding"/>
    <property type="evidence" value="ECO:0007669"/>
    <property type="project" value="UniProtKB-KW"/>
</dbReference>
<dbReference type="GO" id="GO:0004467">
    <property type="term" value="F:long-chain fatty acid-CoA ligase activity"/>
    <property type="evidence" value="ECO:0007669"/>
    <property type="project" value="UniProtKB-EC"/>
</dbReference>
<dbReference type="Pfam" id="PF00501">
    <property type="entry name" value="AMP-binding"/>
    <property type="match status" value="1"/>
</dbReference>
<dbReference type="GO" id="GO:0016020">
    <property type="term" value="C:membrane"/>
    <property type="evidence" value="ECO:0007669"/>
    <property type="project" value="TreeGrafter"/>
</dbReference>
<proteinExistence type="predicted"/>
<dbReference type="SUPFAM" id="SSF56801">
    <property type="entry name" value="Acetyl-CoA synthetase-like"/>
    <property type="match status" value="1"/>
</dbReference>
<reference evidence="5" key="1">
    <citation type="journal article" date="2020" name="mSystems">
        <title>Genome- and Community-Level Interaction Insights into Carbon Utilization and Element Cycling Functions of Hydrothermarchaeota in Hydrothermal Sediment.</title>
        <authorList>
            <person name="Zhou Z."/>
            <person name="Liu Y."/>
            <person name="Xu W."/>
            <person name="Pan J."/>
            <person name="Luo Z.H."/>
            <person name="Li M."/>
        </authorList>
    </citation>
    <scope>NUCLEOTIDE SEQUENCE [LARGE SCALE GENOMIC DNA]</scope>
    <source>
        <strain evidence="5">SpSt-34</strain>
        <strain evidence="6">SpSt-69</strain>
    </source>
</reference>
<dbReference type="Gene3D" id="3.30.300.30">
    <property type="match status" value="1"/>
</dbReference>
<dbReference type="PANTHER" id="PTHR43272">
    <property type="entry name" value="LONG-CHAIN-FATTY-ACID--COA LIGASE"/>
    <property type="match status" value="1"/>
</dbReference>
<evidence type="ECO:0000313" key="5">
    <source>
        <dbReference type="EMBL" id="HEN27561.1"/>
    </source>
</evidence>
<dbReference type="Gene3D" id="3.40.50.12780">
    <property type="entry name" value="N-terminal domain of ligase-like"/>
    <property type="match status" value="1"/>
</dbReference>
<sequence>MESWRLIGKYTIPELVKKTVELHASRPAMGFYYEEPFTYGELMRRIISLSHQLREYGVRKGSKVAILGENSPNWVIAYLSTVFLGGIAVPILPDFHPSDISNILRHSESIGLFASKVNLLRLKGYDLGEVRFLIALDDFTPETVDIEISPISSIFEKARNLALQVAEKVGLISDEIEPDDVAAMIYTSGTTGNSKGVMLTHKNIVSNVSQVARIFDLNQDDRVLSILPLAHSYEFTLGLLYSLSVGACIYYIGKKPTPALVHEACQKVKPTIIPAVPLLLEKVYKSKVKKFLEEKKGIKTVTKIPFVKDFIYSKIRKSLLEFFGGELRCITLGGAPLSLEVEKFLKQINFPYAVGYGLTEASPLVSGSLPTETRLGSAGKVAPDIEVRIVDPDPRTGVGEIWLRGPNIMKGYYKNENLTREVLTEDGWLKTGDLGYVDKDNYIYIKGRSKNMILTAAGENIYPENIEEKLNMHPLVQESVVYEREGKIVAKVYLNYDELVKELEGKSDSEREKIVKEILRKIRDEVNEQLPSYSRLSELYEYPEPFEKTPTNKIKRYLYVD</sequence>
<name>A0A7C2K382_UNCW3</name>
<evidence type="ECO:0000259" key="4">
    <source>
        <dbReference type="Pfam" id="PF00501"/>
    </source>
</evidence>
<protein>
    <submittedName>
        <fullName evidence="5">Long-chain fatty acid--CoA ligase</fullName>
    </submittedName>
</protein>
<evidence type="ECO:0000256" key="2">
    <source>
        <dbReference type="ARBA" id="ARBA00022840"/>
    </source>
</evidence>
<dbReference type="PANTHER" id="PTHR43272:SF33">
    <property type="entry name" value="AMP-BINDING DOMAIN-CONTAINING PROTEIN-RELATED"/>
    <property type="match status" value="1"/>
</dbReference>
<accession>A0A7C2K382</accession>
<dbReference type="InterPro" id="IPR020845">
    <property type="entry name" value="AMP-binding_CS"/>
</dbReference>
<evidence type="ECO:0000256" key="1">
    <source>
        <dbReference type="ARBA" id="ARBA00022741"/>
    </source>
</evidence>
<keyword evidence="1" id="KW-0547">Nucleotide-binding</keyword>
<dbReference type="EMBL" id="DTDJ01000032">
    <property type="protein sequence ID" value="HGL17671.1"/>
    <property type="molecule type" value="Genomic_DNA"/>
</dbReference>
<dbReference type="AlphaFoldDB" id="A0A7C2K382"/>
<keyword evidence="5" id="KW-0436">Ligase</keyword>
<organism evidence="5">
    <name type="scientific">candidate division WOR-3 bacterium</name>
    <dbReference type="NCBI Taxonomy" id="2052148"/>
    <lineage>
        <taxon>Bacteria</taxon>
        <taxon>Bacteria division WOR-3</taxon>
    </lineage>
</organism>
<dbReference type="InterPro" id="IPR045851">
    <property type="entry name" value="AMP-bd_C_sf"/>
</dbReference>
<dbReference type="InterPro" id="IPR000873">
    <property type="entry name" value="AMP-dep_synth/lig_dom"/>
</dbReference>
<dbReference type="EMBL" id="DSOL01000076">
    <property type="protein sequence ID" value="HEN27561.1"/>
    <property type="molecule type" value="Genomic_DNA"/>
</dbReference>
<keyword evidence="2" id="KW-0067">ATP-binding</keyword>
<comment type="catalytic activity">
    <reaction evidence="3">
        <text>a long-chain fatty acid + ATP + CoA = a long-chain fatty acyl-CoA + AMP + diphosphate</text>
        <dbReference type="Rhea" id="RHEA:15421"/>
        <dbReference type="ChEBI" id="CHEBI:30616"/>
        <dbReference type="ChEBI" id="CHEBI:33019"/>
        <dbReference type="ChEBI" id="CHEBI:57287"/>
        <dbReference type="ChEBI" id="CHEBI:57560"/>
        <dbReference type="ChEBI" id="CHEBI:83139"/>
        <dbReference type="ChEBI" id="CHEBI:456215"/>
        <dbReference type="EC" id="6.2.1.3"/>
    </reaction>
    <physiologicalReaction direction="left-to-right" evidence="3">
        <dbReference type="Rhea" id="RHEA:15422"/>
    </physiologicalReaction>
</comment>
<dbReference type="PROSITE" id="PS00455">
    <property type="entry name" value="AMP_BINDING"/>
    <property type="match status" value="1"/>
</dbReference>
<gene>
    <name evidence="5" type="ORF">ENQ77_02630</name>
    <name evidence="6" type="ORF">ENU66_05035</name>
</gene>
<evidence type="ECO:0000256" key="3">
    <source>
        <dbReference type="ARBA" id="ARBA00024484"/>
    </source>
</evidence>